<dbReference type="EMBL" id="CP023694">
    <property type="protein sequence ID" value="QEV23262.1"/>
    <property type="molecule type" value="Genomic_DNA"/>
</dbReference>
<dbReference type="AlphaFoldDB" id="A0A5J6HVX8"/>
<gene>
    <name evidence="1" type="ORF">CP976_03180</name>
</gene>
<dbReference type="GeneID" id="91415093"/>
<evidence type="ECO:0000313" key="2">
    <source>
        <dbReference type="Proteomes" id="UP000326598"/>
    </source>
</evidence>
<name>A0A5J6HVX8_STRC4</name>
<dbReference type="Proteomes" id="UP000326598">
    <property type="component" value="Chromosome"/>
</dbReference>
<organism evidence="1 2">
    <name type="scientific">Streptomyces coeruleorubidus</name>
    <dbReference type="NCBI Taxonomy" id="116188"/>
    <lineage>
        <taxon>Bacteria</taxon>
        <taxon>Bacillati</taxon>
        <taxon>Actinomycetota</taxon>
        <taxon>Actinomycetes</taxon>
        <taxon>Kitasatosporales</taxon>
        <taxon>Streptomycetaceae</taxon>
        <taxon>Streptomyces</taxon>
    </lineage>
</organism>
<accession>A0A5J6HVX8</accession>
<sequence>MTRGPHHTAARQAAEGFTAAICRAEGGCGAADGRVLEALRGATRRVPFGLLVATGCLGRHLHCPHHEGNQVPRAGHRVVVQPCAQDRTPLGPSLAFGPLTDPEQADALATWLAEGLHQGRRPPRRLLAVRPSRRSGQ</sequence>
<evidence type="ECO:0000313" key="1">
    <source>
        <dbReference type="EMBL" id="QEV23262.1"/>
    </source>
</evidence>
<proteinExistence type="predicted"/>
<reference evidence="1 2" key="1">
    <citation type="submission" date="2017-09" db="EMBL/GenBank/DDBJ databases">
        <authorList>
            <person name="Lee N."/>
            <person name="Cho B.-K."/>
        </authorList>
    </citation>
    <scope>NUCLEOTIDE SEQUENCE [LARGE SCALE GENOMIC DNA]</scope>
    <source>
        <strain evidence="1 2">ATCC 13740</strain>
    </source>
</reference>
<dbReference type="KEGG" id="scoe:CP976_03180"/>
<protein>
    <submittedName>
        <fullName evidence="1">Uncharacterized protein</fullName>
    </submittedName>
</protein>
<dbReference type="RefSeq" id="WP_150478903.1">
    <property type="nucleotide sequence ID" value="NZ_BMTB01000025.1"/>
</dbReference>